<evidence type="ECO:0000313" key="7">
    <source>
        <dbReference type="Proteomes" id="UP001237780"/>
    </source>
</evidence>
<name>A0ABU0SFC4_9HYPH</name>
<protein>
    <recommendedName>
        <fullName evidence="5">CENP-V/GFA domain-containing protein</fullName>
    </recommendedName>
</protein>
<dbReference type="Gene3D" id="3.90.1590.10">
    <property type="entry name" value="glutathione-dependent formaldehyde- activating enzyme (gfa)"/>
    <property type="match status" value="1"/>
</dbReference>
<proteinExistence type="inferred from homology"/>
<sequence>MTELHKGSCLCGKVHFETRGPLRGIVYCHCSQCRKQSGHHYAATNVQDDCINISGKENISWYAASEFARRGFCKYCGSVLFWKHNELDYISVMAGAFDSPTSLEGEVHIFVADKGDYYEIADGLPQYEKSSSGVVVARQSIDAG</sequence>
<evidence type="ECO:0000313" key="6">
    <source>
        <dbReference type="EMBL" id="MDQ0999435.1"/>
    </source>
</evidence>
<dbReference type="RefSeq" id="WP_307285724.1">
    <property type="nucleotide sequence ID" value="NZ_JAUSZT010000003.1"/>
</dbReference>
<dbReference type="Pfam" id="PF04828">
    <property type="entry name" value="GFA"/>
    <property type="match status" value="1"/>
</dbReference>
<evidence type="ECO:0000256" key="4">
    <source>
        <dbReference type="ARBA" id="ARBA00023239"/>
    </source>
</evidence>
<comment type="similarity">
    <text evidence="1">Belongs to the Gfa family.</text>
</comment>
<keyword evidence="2" id="KW-0479">Metal-binding</keyword>
<dbReference type="SUPFAM" id="SSF51316">
    <property type="entry name" value="Mss4-like"/>
    <property type="match status" value="1"/>
</dbReference>
<organism evidence="6 7">
    <name type="scientific">Phyllobacterium ifriqiyense</name>
    <dbReference type="NCBI Taxonomy" id="314238"/>
    <lineage>
        <taxon>Bacteria</taxon>
        <taxon>Pseudomonadati</taxon>
        <taxon>Pseudomonadota</taxon>
        <taxon>Alphaproteobacteria</taxon>
        <taxon>Hyphomicrobiales</taxon>
        <taxon>Phyllobacteriaceae</taxon>
        <taxon>Phyllobacterium</taxon>
    </lineage>
</organism>
<reference evidence="6 7" key="1">
    <citation type="submission" date="2023-07" db="EMBL/GenBank/DDBJ databases">
        <title>Comparative genomics of wheat-associated soil bacteria to identify genetic determinants of phenazine resistance.</title>
        <authorList>
            <person name="Mouncey N."/>
        </authorList>
    </citation>
    <scope>NUCLEOTIDE SEQUENCE [LARGE SCALE GENOMIC DNA]</scope>
    <source>
        <strain evidence="6 7">W4I11</strain>
    </source>
</reference>
<evidence type="ECO:0000256" key="3">
    <source>
        <dbReference type="ARBA" id="ARBA00022833"/>
    </source>
</evidence>
<dbReference type="PANTHER" id="PTHR33337:SF40">
    <property type="entry name" value="CENP-V_GFA DOMAIN-CONTAINING PROTEIN-RELATED"/>
    <property type="match status" value="1"/>
</dbReference>
<feature type="domain" description="CENP-V/GFA" evidence="5">
    <location>
        <begin position="5"/>
        <end position="128"/>
    </location>
</feature>
<dbReference type="EMBL" id="JAUSZT010000003">
    <property type="protein sequence ID" value="MDQ0999435.1"/>
    <property type="molecule type" value="Genomic_DNA"/>
</dbReference>
<evidence type="ECO:0000259" key="5">
    <source>
        <dbReference type="PROSITE" id="PS51891"/>
    </source>
</evidence>
<accession>A0ABU0SFC4</accession>
<dbReference type="PROSITE" id="PS51891">
    <property type="entry name" value="CENP_V_GFA"/>
    <property type="match status" value="1"/>
</dbReference>
<keyword evidence="7" id="KW-1185">Reference proteome</keyword>
<dbReference type="Proteomes" id="UP001237780">
    <property type="component" value="Unassembled WGS sequence"/>
</dbReference>
<evidence type="ECO:0000256" key="2">
    <source>
        <dbReference type="ARBA" id="ARBA00022723"/>
    </source>
</evidence>
<dbReference type="InterPro" id="IPR006913">
    <property type="entry name" value="CENP-V/GFA"/>
</dbReference>
<evidence type="ECO:0000256" key="1">
    <source>
        <dbReference type="ARBA" id="ARBA00005495"/>
    </source>
</evidence>
<keyword evidence="4" id="KW-0456">Lyase</keyword>
<comment type="caution">
    <text evidence="6">The sequence shown here is derived from an EMBL/GenBank/DDBJ whole genome shotgun (WGS) entry which is preliminary data.</text>
</comment>
<keyword evidence="3" id="KW-0862">Zinc</keyword>
<dbReference type="PANTHER" id="PTHR33337">
    <property type="entry name" value="GFA DOMAIN-CONTAINING PROTEIN"/>
    <property type="match status" value="1"/>
</dbReference>
<gene>
    <name evidence="6" type="ORF">QFZ34_004617</name>
</gene>
<dbReference type="InterPro" id="IPR011057">
    <property type="entry name" value="Mss4-like_sf"/>
</dbReference>